<dbReference type="SUPFAM" id="SSF48403">
    <property type="entry name" value="Ankyrin repeat"/>
    <property type="match status" value="1"/>
</dbReference>
<keyword evidence="5" id="KW-1185">Reference proteome</keyword>
<comment type="caution">
    <text evidence="4">The sequence shown here is derived from an EMBL/GenBank/DDBJ whole genome shotgun (WGS) entry which is preliminary data.</text>
</comment>
<dbReference type="PANTHER" id="PTHR10039">
    <property type="entry name" value="AMELOGENIN"/>
    <property type="match status" value="1"/>
</dbReference>
<dbReference type="EMBL" id="MU839831">
    <property type="protein sequence ID" value="KAK1756709.1"/>
    <property type="molecule type" value="Genomic_DNA"/>
</dbReference>
<dbReference type="Gene3D" id="3.40.50.300">
    <property type="entry name" value="P-loop containing nucleotide triphosphate hydrolases"/>
    <property type="match status" value="1"/>
</dbReference>
<dbReference type="InterPro" id="IPR036770">
    <property type="entry name" value="Ankyrin_rpt-contain_sf"/>
</dbReference>
<reference evidence="4" key="1">
    <citation type="submission" date="2023-06" db="EMBL/GenBank/DDBJ databases">
        <title>Genome-scale phylogeny and comparative genomics of the fungal order Sordariales.</title>
        <authorList>
            <consortium name="Lawrence Berkeley National Laboratory"/>
            <person name="Hensen N."/>
            <person name="Bonometti L."/>
            <person name="Westerberg I."/>
            <person name="Brannstrom I.O."/>
            <person name="Guillou S."/>
            <person name="Cros-Aarteil S."/>
            <person name="Calhoun S."/>
            <person name="Haridas S."/>
            <person name="Kuo A."/>
            <person name="Mondo S."/>
            <person name="Pangilinan J."/>
            <person name="Riley R."/>
            <person name="Labutti K."/>
            <person name="Andreopoulos B."/>
            <person name="Lipzen A."/>
            <person name="Chen C."/>
            <person name="Yanf M."/>
            <person name="Daum C."/>
            <person name="Ng V."/>
            <person name="Clum A."/>
            <person name="Steindorff A."/>
            <person name="Ohm R."/>
            <person name="Martin F."/>
            <person name="Silar P."/>
            <person name="Natvig D."/>
            <person name="Lalanne C."/>
            <person name="Gautier V."/>
            <person name="Ament-Velasquez S.L."/>
            <person name="Kruys A."/>
            <person name="Hutchinson M.I."/>
            <person name="Powell A.J."/>
            <person name="Barry K."/>
            <person name="Miller A.N."/>
            <person name="Grigoriev I.V."/>
            <person name="Debuchy R."/>
            <person name="Gladieux P."/>
            <person name="Thoren M.H."/>
            <person name="Johannesson H."/>
        </authorList>
    </citation>
    <scope>NUCLEOTIDE SEQUENCE</scope>
    <source>
        <strain evidence="4">PSN4</strain>
    </source>
</reference>
<dbReference type="InterPro" id="IPR054471">
    <property type="entry name" value="GPIID_WHD"/>
</dbReference>
<feature type="domain" description="NACHT" evidence="3">
    <location>
        <begin position="239"/>
        <end position="380"/>
    </location>
</feature>
<dbReference type="PROSITE" id="PS50297">
    <property type="entry name" value="ANK_REP_REGION"/>
    <property type="match status" value="2"/>
</dbReference>
<evidence type="ECO:0000256" key="1">
    <source>
        <dbReference type="ARBA" id="ARBA00022737"/>
    </source>
</evidence>
<dbReference type="SUPFAM" id="SSF52540">
    <property type="entry name" value="P-loop containing nucleoside triphosphate hydrolases"/>
    <property type="match status" value="1"/>
</dbReference>
<name>A0AAJ0BGB0_9PEZI</name>
<keyword evidence="1" id="KW-0677">Repeat</keyword>
<organism evidence="4 5">
    <name type="scientific">Echria macrotheca</name>
    <dbReference type="NCBI Taxonomy" id="438768"/>
    <lineage>
        <taxon>Eukaryota</taxon>
        <taxon>Fungi</taxon>
        <taxon>Dikarya</taxon>
        <taxon>Ascomycota</taxon>
        <taxon>Pezizomycotina</taxon>
        <taxon>Sordariomycetes</taxon>
        <taxon>Sordariomycetidae</taxon>
        <taxon>Sordariales</taxon>
        <taxon>Schizotheciaceae</taxon>
        <taxon>Echria</taxon>
    </lineage>
</organism>
<keyword evidence="2" id="KW-0040">ANK repeat</keyword>
<dbReference type="PROSITE" id="PS50088">
    <property type="entry name" value="ANK_REPEAT"/>
    <property type="match status" value="2"/>
</dbReference>
<dbReference type="Proteomes" id="UP001239445">
    <property type="component" value="Unassembled WGS sequence"/>
</dbReference>
<dbReference type="Pfam" id="PF24883">
    <property type="entry name" value="NPHP3_N"/>
    <property type="match status" value="1"/>
</dbReference>
<dbReference type="Gene3D" id="1.25.40.20">
    <property type="entry name" value="Ankyrin repeat-containing domain"/>
    <property type="match status" value="2"/>
</dbReference>
<evidence type="ECO:0000259" key="3">
    <source>
        <dbReference type="PROSITE" id="PS50837"/>
    </source>
</evidence>
<dbReference type="InterPro" id="IPR002110">
    <property type="entry name" value="Ankyrin_rpt"/>
</dbReference>
<dbReference type="InterPro" id="IPR007111">
    <property type="entry name" value="NACHT_NTPase"/>
</dbReference>
<protein>
    <submittedName>
        <fullName evidence="4">Vegetative incompatibility protein HET-E-1</fullName>
    </submittedName>
</protein>
<proteinExistence type="predicted"/>
<dbReference type="PANTHER" id="PTHR10039:SF15">
    <property type="entry name" value="NACHT DOMAIN-CONTAINING PROTEIN"/>
    <property type="match status" value="1"/>
</dbReference>
<feature type="repeat" description="ANK" evidence="2">
    <location>
        <begin position="852"/>
        <end position="884"/>
    </location>
</feature>
<dbReference type="Pfam" id="PF22939">
    <property type="entry name" value="WHD_GPIID"/>
    <property type="match status" value="1"/>
</dbReference>
<dbReference type="InterPro" id="IPR056884">
    <property type="entry name" value="NPHP3-like_N"/>
</dbReference>
<feature type="repeat" description="ANK" evidence="2">
    <location>
        <begin position="706"/>
        <end position="732"/>
    </location>
</feature>
<dbReference type="InterPro" id="IPR027417">
    <property type="entry name" value="P-loop_NTPase"/>
</dbReference>
<evidence type="ECO:0000313" key="5">
    <source>
        <dbReference type="Proteomes" id="UP001239445"/>
    </source>
</evidence>
<dbReference type="Pfam" id="PF12796">
    <property type="entry name" value="Ank_2"/>
    <property type="match status" value="2"/>
</dbReference>
<gene>
    <name evidence="4" type="ORF">QBC47DRAFT_168658</name>
</gene>
<dbReference type="SMART" id="SM00248">
    <property type="entry name" value="ANK"/>
    <property type="match status" value="6"/>
</dbReference>
<dbReference type="PROSITE" id="PS50837">
    <property type="entry name" value="NACHT"/>
    <property type="match status" value="1"/>
</dbReference>
<accession>A0AAJ0BGB0</accession>
<dbReference type="AlphaFoldDB" id="A0AAJ0BGB0"/>
<sequence>MDPESAAVGIAGLLPLIARAAKTAAEYKDAVISAKASIAALTTELDALEDSAVELYEFLKGESLTSSNIRLHRPCLILSCTAGCEAKLKLLCRKLSQDGNGRRNRFLWPFSEKEDQKIIQELHTFTTWMHFASSVQGCRLLSRPLNDVMDILENQLGQLRAVQLPEHMSKNPDTVQAQQLLLVETRARQVRQATLDWISTTRYLERHEALRLSRAKGTGDWILRNPDYIRWRDGLDTASTLWCHGKQGSGKTNLVSIIVDNLLHIHSDPPKPVAFFYFDHQDQAAQHPSTVLACLLRQLVEQLPDIPHSVGSVYENSNTKGALPEFECQRLLTELLRDRKGAYIVLDALDEYTSDYRTSLLQTIAQFSKVSGARVLLTSSHETQEIPSTLRKHQSVKIVAQEADIKRYIRQELGAKGVYELADDEFVGQLVQKLAEGADGMFLLPVLQLQGILREPTLGDMEDSLKNLSRGLNEVLGETIARIRNLSDNRSRVGMLTLMYLVHAARPLTAAELSDLLAIHADRKRVEQKYRPTTRMILECCQGLVTIDGKTGDVRTSHSSIQEYLLANDERLFPRAEAIFAINCLRYIQLSDFETGPWDTGAEIKSHMDKYPFLNYATRFWGKHAYPSEADAAVQAQLSSFFRSRAATAVTNQVRQFAMGRKKDYWSPEECLSFTPLHHACRHGLLRTAEGLLDEGTIDVNQATKQRATALIHAASSGHVDIIRLLMERGADPYLCNWYGNALHCAVQAGFVDTVRELVLKWGMNPTYTGKHRTYLGCTLDRDAADAFETLIDLGVDINTEKGWGRATGGTEDDVELDDLHIFLEACSTGCYRIVDLLVSRGWVDVNMKSPDGWTALHWAARGRNLTIVKKLVEAGADITARDNEGILALDLVQQSYDPPALEFVLGSYIQGLRKGYGSRAQQGDRWGTPVSQRGDP</sequence>
<evidence type="ECO:0000256" key="2">
    <source>
        <dbReference type="PROSITE-ProRule" id="PRU00023"/>
    </source>
</evidence>
<evidence type="ECO:0000313" key="4">
    <source>
        <dbReference type="EMBL" id="KAK1756709.1"/>
    </source>
</evidence>